<comment type="caution">
    <text evidence="2">The sequence shown here is derived from an EMBL/GenBank/DDBJ whole genome shotgun (WGS) entry which is preliminary data.</text>
</comment>
<accession>A0A0M8MMZ0</accession>
<dbReference type="Proteomes" id="UP000037737">
    <property type="component" value="Unassembled WGS sequence"/>
</dbReference>
<gene>
    <name evidence="2" type="ORF">XI38_12570</name>
</gene>
<dbReference type="KEGG" id="mcw:A8L33_10525"/>
<keyword evidence="1" id="KW-0472">Membrane</keyword>
<keyword evidence="1" id="KW-0812">Transmembrane</keyword>
<reference evidence="2" key="1">
    <citation type="submission" date="2015-04" db="EMBL/GenBank/DDBJ databases">
        <title>Complete genome sequence of Microbacterium chocolatum SIT 101, a bacterium enantioselectively hydrolyzing mesomeric diesters.</title>
        <authorList>
            <person name="Li X."/>
            <person name="Xu Y."/>
        </authorList>
    </citation>
    <scope>NUCLEOTIDE SEQUENCE [LARGE SCALE GENOMIC DNA]</scope>
    <source>
        <strain evidence="2">SIT 101</strain>
    </source>
</reference>
<name>A0A0M8MMZ0_9MICO</name>
<proteinExistence type="predicted"/>
<dbReference type="EMBL" id="LAVO01000013">
    <property type="protein sequence ID" value="KOS10081.1"/>
    <property type="molecule type" value="Genomic_DNA"/>
</dbReference>
<keyword evidence="1" id="KW-1133">Transmembrane helix</keyword>
<dbReference type="AlphaFoldDB" id="A0A0M8MMZ0"/>
<evidence type="ECO:0000313" key="2">
    <source>
        <dbReference type="EMBL" id="KOS10081.1"/>
    </source>
</evidence>
<feature type="transmembrane region" description="Helical" evidence="1">
    <location>
        <begin position="23"/>
        <end position="43"/>
    </location>
</feature>
<evidence type="ECO:0000313" key="3">
    <source>
        <dbReference type="Proteomes" id="UP000037737"/>
    </source>
</evidence>
<protein>
    <submittedName>
        <fullName evidence="2">Uncharacterized protein</fullName>
    </submittedName>
</protein>
<organism evidence="2 3">
    <name type="scientific">Microbacterium aurantiacum</name>
    <dbReference type="NCBI Taxonomy" id="162393"/>
    <lineage>
        <taxon>Bacteria</taxon>
        <taxon>Bacillati</taxon>
        <taxon>Actinomycetota</taxon>
        <taxon>Actinomycetes</taxon>
        <taxon>Micrococcales</taxon>
        <taxon>Microbacteriaceae</taxon>
        <taxon>Microbacterium</taxon>
    </lineage>
</organism>
<dbReference type="PATRIC" id="fig|84292.3.peg.2554"/>
<evidence type="ECO:0000256" key="1">
    <source>
        <dbReference type="SAM" id="Phobius"/>
    </source>
</evidence>
<sequence length="204" mass="22436">MLAGAFVVAPSDYFVTVAAFEPITFLTSVGSSLVVAYVGVRYFTGAKIRAERADIARRELKKAVAPWLQAARARVAGRGRNLQRELRVADAQDGVDALTVIRLAADLPWWRRVLVRRRCQTIFGREWCVIAEEQADLRPEGLRDADRIMARALFHHLAPGSKIVGSGPPRVGLSGGLIQRVYSSTLDGDAKQLVSEVVKLSRAR</sequence>
<keyword evidence="3" id="KW-1185">Reference proteome</keyword>